<dbReference type="PIRSF" id="PIRSF017393">
    <property type="entry name" value="MTase_SAV2177"/>
    <property type="match status" value="1"/>
</dbReference>
<keyword evidence="1" id="KW-0489">Methyltransferase</keyword>
<accession>A0A7Z1B0W8</accession>
<keyword evidence="2" id="KW-1185">Reference proteome</keyword>
<evidence type="ECO:0000313" key="2">
    <source>
        <dbReference type="Proteomes" id="UP000185696"/>
    </source>
</evidence>
<dbReference type="Gene3D" id="3.40.50.150">
    <property type="entry name" value="Vaccinia Virus protein VP39"/>
    <property type="match status" value="1"/>
</dbReference>
<proteinExistence type="predicted"/>
<keyword evidence="1" id="KW-0808">Transferase</keyword>
<sequence length="294" mass="32315">MPGVNSGPTPPAGVDLERPSVARIYDYYLGGKTNWAVDREFADGVLKTFPLLRDIALANRMFLNRVVRHLARHGVRQFLDIGAGVPTEGNTHEVCDELSRAECRRPDTRVVYVDNEPVAVAHAEILLDQEGDPHRHAVITADLREPDDVWEQALDTELLDPHAPVAVLLIAVLHVHQPGRHGADVGAESVARFRELLPSGSLIAISHATQDGVPPDLAESFTELKRSYDLASSSDLIFRSRAEISALLDGWPMLDPGWSWTPEWHPEETGPTVRTITFPSPSHAGLWAGVGRKP</sequence>
<dbReference type="Pfam" id="PF04672">
    <property type="entry name" value="Methyltransf_19"/>
    <property type="match status" value="1"/>
</dbReference>
<gene>
    <name evidence="1" type="ORF">BLA60_07610</name>
</gene>
<dbReference type="AlphaFoldDB" id="A0A7Z1B0W8"/>
<dbReference type="OrthoDB" id="3514105at2"/>
<comment type="caution">
    <text evidence="1">The sequence shown here is derived from an EMBL/GenBank/DDBJ whole genome shotgun (WGS) entry which is preliminary data.</text>
</comment>
<dbReference type="EMBL" id="MSIF01000002">
    <property type="protein sequence ID" value="OLF13089.1"/>
    <property type="molecule type" value="Genomic_DNA"/>
</dbReference>
<dbReference type="Proteomes" id="UP000185696">
    <property type="component" value="Unassembled WGS sequence"/>
</dbReference>
<dbReference type="GO" id="GO:0008168">
    <property type="term" value="F:methyltransferase activity"/>
    <property type="evidence" value="ECO:0007669"/>
    <property type="project" value="UniProtKB-KW"/>
</dbReference>
<dbReference type="InterPro" id="IPR006764">
    <property type="entry name" value="SAM_dep_MeTrfase_SAV2177_type"/>
</dbReference>
<dbReference type="RefSeq" id="WP_075131998.1">
    <property type="nucleotide sequence ID" value="NZ_MSIF01000002.1"/>
</dbReference>
<evidence type="ECO:0000313" key="1">
    <source>
        <dbReference type="EMBL" id="OLF13089.1"/>
    </source>
</evidence>
<protein>
    <submittedName>
        <fullName evidence="1">Methyltransferase</fullName>
    </submittedName>
</protein>
<reference evidence="1 2" key="1">
    <citation type="submission" date="2016-12" db="EMBL/GenBank/DDBJ databases">
        <title>The draft genome sequence of Actinophytocola xinjiangensis.</title>
        <authorList>
            <person name="Wang W."/>
            <person name="Yuan L."/>
        </authorList>
    </citation>
    <scope>NUCLEOTIDE SEQUENCE [LARGE SCALE GENOMIC DNA]</scope>
    <source>
        <strain evidence="1 2">CGMCC 4.4663</strain>
    </source>
</reference>
<organism evidence="1 2">
    <name type="scientific">Actinophytocola xinjiangensis</name>
    <dbReference type="NCBI Taxonomy" id="485602"/>
    <lineage>
        <taxon>Bacteria</taxon>
        <taxon>Bacillati</taxon>
        <taxon>Actinomycetota</taxon>
        <taxon>Actinomycetes</taxon>
        <taxon>Pseudonocardiales</taxon>
        <taxon>Pseudonocardiaceae</taxon>
    </lineage>
</organism>
<dbReference type="SUPFAM" id="SSF53335">
    <property type="entry name" value="S-adenosyl-L-methionine-dependent methyltransferases"/>
    <property type="match status" value="1"/>
</dbReference>
<name>A0A7Z1B0W8_9PSEU</name>
<dbReference type="GO" id="GO:0032259">
    <property type="term" value="P:methylation"/>
    <property type="evidence" value="ECO:0007669"/>
    <property type="project" value="UniProtKB-KW"/>
</dbReference>
<dbReference type="InterPro" id="IPR029063">
    <property type="entry name" value="SAM-dependent_MTases_sf"/>
</dbReference>